<name>A0ABR3XVF0_9PEZI</name>
<dbReference type="EMBL" id="JAZHXJ010000036">
    <property type="protein sequence ID" value="KAL1879983.1"/>
    <property type="molecule type" value="Genomic_DNA"/>
</dbReference>
<sequence length="113" mass="12717">MFVPLLAPTLIQSEAWGPTHALDFIASFLWARKTPAFSGLLRWDADRWQCTIWHSLVEQRTQQGPGKLELGLSELNGVPTGVAQRTSLFANTERSSWQPLTIRFVSRASGFME</sequence>
<gene>
    <name evidence="1" type="ORF">VTK73DRAFT_6373</name>
</gene>
<protein>
    <submittedName>
        <fullName evidence="1">Uncharacterized protein</fullName>
    </submittedName>
</protein>
<proteinExistence type="predicted"/>
<accession>A0ABR3XVF0</accession>
<keyword evidence="2" id="KW-1185">Reference proteome</keyword>
<evidence type="ECO:0000313" key="2">
    <source>
        <dbReference type="Proteomes" id="UP001586593"/>
    </source>
</evidence>
<evidence type="ECO:0000313" key="1">
    <source>
        <dbReference type="EMBL" id="KAL1879983.1"/>
    </source>
</evidence>
<dbReference type="Proteomes" id="UP001586593">
    <property type="component" value="Unassembled WGS sequence"/>
</dbReference>
<comment type="caution">
    <text evidence="1">The sequence shown here is derived from an EMBL/GenBank/DDBJ whole genome shotgun (WGS) entry which is preliminary data.</text>
</comment>
<reference evidence="1 2" key="1">
    <citation type="journal article" date="2024" name="Commun. Biol.">
        <title>Comparative genomic analysis of thermophilic fungi reveals convergent evolutionary adaptations and gene losses.</title>
        <authorList>
            <person name="Steindorff A.S."/>
            <person name="Aguilar-Pontes M.V."/>
            <person name="Robinson A.J."/>
            <person name="Andreopoulos B."/>
            <person name="LaButti K."/>
            <person name="Kuo A."/>
            <person name="Mondo S."/>
            <person name="Riley R."/>
            <person name="Otillar R."/>
            <person name="Haridas S."/>
            <person name="Lipzen A."/>
            <person name="Grimwood J."/>
            <person name="Schmutz J."/>
            <person name="Clum A."/>
            <person name="Reid I.D."/>
            <person name="Moisan M.C."/>
            <person name="Butler G."/>
            <person name="Nguyen T.T.M."/>
            <person name="Dewar K."/>
            <person name="Conant G."/>
            <person name="Drula E."/>
            <person name="Henrissat B."/>
            <person name="Hansel C."/>
            <person name="Singer S."/>
            <person name="Hutchinson M.I."/>
            <person name="de Vries R.P."/>
            <person name="Natvig D.O."/>
            <person name="Powell A.J."/>
            <person name="Tsang A."/>
            <person name="Grigoriev I.V."/>
        </authorList>
    </citation>
    <scope>NUCLEOTIDE SEQUENCE [LARGE SCALE GENOMIC DNA]</scope>
    <source>
        <strain evidence="1 2">ATCC 24622</strain>
    </source>
</reference>
<organism evidence="1 2">
    <name type="scientific">Phialemonium thermophilum</name>
    <dbReference type="NCBI Taxonomy" id="223376"/>
    <lineage>
        <taxon>Eukaryota</taxon>
        <taxon>Fungi</taxon>
        <taxon>Dikarya</taxon>
        <taxon>Ascomycota</taxon>
        <taxon>Pezizomycotina</taxon>
        <taxon>Sordariomycetes</taxon>
        <taxon>Sordariomycetidae</taxon>
        <taxon>Cephalothecales</taxon>
        <taxon>Cephalothecaceae</taxon>
        <taxon>Phialemonium</taxon>
    </lineage>
</organism>